<evidence type="ECO:0000256" key="2">
    <source>
        <dbReference type="ARBA" id="ARBA00004872"/>
    </source>
</evidence>
<feature type="domain" description="Thiolase N-terminal" evidence="11">
    <location>
        <begin position="21"/>
        <end position="281"/>
    </location>
</feature>
<comment type="pathway">
    <text evidence="2">Lipid metabolism; fatty acid metabolism.</text>
</comment>
<dbReference type="GO" id="GO:0010124">
    <property type="term" value="P:phenylacetate catabolic process"/>
    <property type="evidence" value="ECO:0007669"/>
    <property type="project" value="TreeGrafter"/>
</dbReference>
<dbReference type="InterPro" id="IPR002155">
    <property type="entry name" value="Thiolase"/>
</dbReference>
<dbReference type="GO" id="GO:0006635">
    <property type="term" value="P:fatty acid beta-oxidation"/>
    <property type="evidence" value="ECO:0007669"/>
    <property type="project" value="TreeGrafter"/>
</dbReference>
<dbReference type="PANTHER" id="PTHR43853:SF5">
    <property type="entry name" value="ACETYL-COA C-ACETYLTRANSFERASE"/>
    <property type="match status" value="1"/>
</dbReference>
<dbReference type="PIRSF" id="PIRSF000429">
    <property type="entry name" value="Ac-CoA_Ac_transf"/>
    <property type="match status" value="1"/>
</dbReference>
<keyword evidence="4 10" id="KW-0808">Transferase</keyword>
<evidence type="ECO:0000256" key="3">
    <source>
        <dbReference type="ARBA" id="ARBA00010982"/>
    </source>
</evidence>
<dbReference type="InterPro" id="IPR016039">
    <property type="entry name" value="Thiolase-like"/>
</dbReference>
<dbReference type="InterPro" id="IPR020616">
    <property type="entry name" value="Thiolase_N"/>
</dbReference>
<dbReference type="PANTHER" id="PTHR43853">
    <property type="entry name" value="3-KETOACYL-COA THIOLASE, PEROXISOMAL"/>
    <property type="match status" value="1"/>
</dbReference>
<dbReference type="InterPro" id="IPR020610">
    <property type="entry name" value="Thiolase_AS"/>
</dbReference>
<feature type="domain" description="Thiolase C-terminal" evidence="12">
    <location>
        <begin position="293"/>
        <end position="411"/>
    </location>
</feature>
<evidence type="ECO:0000259" key="12">
    <source>
        <dbReference type="Pfam" id="PF02803"/>
    </source>
</evidence>
<evidence type="ECO:0000256" key="5">
    <source>
        <dbReference type="ARBA" id="ARBA00022958"/>
    </source>
</evidence>
<dbReference type="InterPro" id="IPR020617">
    <property type="entry name" value="Thiolase_C"/>
</dbReference>
<comment type="caution">
    <text evidence="13">The sequence shown here is derived from an EMBL/GenBank/DDBJ whole genome shotgun (WGS) entry which is preliminary data.</text>
</comment>
<keyword evidence="6 10" id="KW-0012">Acyltransferase</keyword>
<evidence type="ECO:0000256" key="7">
    <source>
        <dbReference type="ARBA" id="ARBA00024073"/>
    </source>
</evidence>
<feature type="active site" description="Proton acceptor" evidence="9">
    <location>
        <position position="399"/>
    </location>
</feature>
<dbReference type="GO" id="GO:0005777">
    <property type="term" value="C:peroxisome"/>
    <property type="evidence" value="ECO:0007669"/>
    <property type="project" value="TreeGrafter"/>
</dbReference>
<dbReference type="Proteomes" id="UP000803884">
    <property type="component" value="Unassembled WGS sequence"/>
</dbReference>
<dbReference type="EC" id="2.3.1.16" evidence="7"/>
<feature type="active site" description="Proton acceptor" evidence="9">
    <location>
        <position position="369"/>
    </location>
</feature>
<evidence type="ECO:0000256" key="4">
    <source>
        <dbReference type="ARBA" id="ARBA00022679"/>
    </source>
</evidence>
<gene>
    <name evidence="13" type="ORF">WHR41_01932</name>
</gene>
<proteinExistence type="inferred from homology"/>
<protein>
    <recommendedName>
        <fullName evidence="7">acetyl-CoA C-acyltransferase</fullName>
        <ecNumber evidence="7">2.3.1.16</ecNumber>
    </recommendedName>
</protein>
<dbReference type="RefSeq" id="XP_069232196.1">
    <property type="nucleotide sequence ID" value="XM_069370538.1"/>
</dbReference>
<evidence type="ECO:0000256" key="9">
    <source>
        <dbReference type="PIRSR" id="PIRSR000429-1"/>
    </source>
</evidence>
<feature type="active site" description="Acyl-thioester intermediate" evidence="9">
    <location>
        <position position="106"/>
    </location>
</feature>
<sequence length="413" mass="43575">MSGFIQKGAKNILQKNPNDIVFLSALRTPVTRAKKGGFKDAHDHELLAHVLKATLAATPNLDPKLLDDVQIGTVLSELGGSKAGRMAACHVGVPETTSFQTVNRACSSGLAAITGVANSIAVGQIDVGIGGGMESMTKNYGSRAIPTQLWEDLKNSPSRDARDCIMSMGLTAENVAERYGVSRAEQDAFAAKSHQKAAKAQQEGLFDKEIVPVTTRWHPNPEVPEQTEEITVTKDDGIRPTSTAEGLAKMKPAFKETGTATAGNSSQVSDGAAAALMMRRSTATQLGLEKNIIGKWAGTQVVGCRPDEMGIGPAIAIPKLLSYTGVSKEEIGIWEINEAFASQAVYCVRNLGIDEDKVNPKGGAIALGHPLGATGARQLATLLPEMERQGQELGVISMCIGTGMGMASLIVRE</sequence>
<dbReference type="Gene3D" id="3.40.47.10">
    <property type="match status" value="2"/>
</dbReference>
<dbReference type="PROSITE" id="PS00098">
    <property type="entry name" value="THIOLASE_1"/>
    <property type="match status" value="1"/>
</dbReference>
<evidence type="ECO:0000313" key="13">
    <source>
        <dbReference type="EMBL" id="KAL1589091.1"/>
    </source>
</evidence>
<dbReference type="PROSITE" id="PS00737">
    <property type="entry name" value="THIOLASE_2"/>
    <property type="match status" value="1"/>
</dbReference>
<dbReference type="AlphaFoldDB" id="A0AB34KYV1"/>
<comment type="cofactor">
    <cofactor evidence="1">
        <name>K(+)</name>
        <dbReference type="ChEBI" id="CHEBI:29103"/>
    </cofactor>
</comment>
<evidence type="ECO:0000256" key="1">
    <source>
        <dbReference type="ARBA" id="ARBA00001958"/>
    </source>
</evidence>
<evidence type="ECO:0000256" key="10">
    <source>
        <dbReference type="RuleBase" id="RU003557"/>
    </source>
</evidence>
<dbReference type="FunFam" id="3.40.47.10:FF:000010">
    <property type="entry name" value="Acetyl-CoA acetyltransferase (Thiolase)"/>
    <property type="match status" value="1"/>
</dbReference>
<evidence type="ECO:0000256" key="6">
    <source>
        <dbReference type="ARBA" id="ARBA00023315"/>
    </source>
</evidence>
<dbReference type="Pfam" id="PF00108">
    <property type="entry name" value="Thiolase_N"/>
    <property type="match status" value="1"/>
</dbReference>
<dbReference type="GeneID" id="96003376"/>
<dbReference type="CDD" id="cd00751">
    <property type="entry name" value="thiolase"/>
    <property type="match status" value="1"/>
</dbReference>
<comment type="catalytic activity">
    <reaction evidence="8">
        <text>an acyl-CoA + acetyl-CoA = a 3-oxoacyl-CoA + CoA</text>
        <dbReference type="Rhea" id="RHEA:21564"/>
        <dbReference type="ChEBI" id="CHEBI:57287"/>
        <dbReference type="ChEBI" id="CHEBI:57288"/>
        <dbReference type="ChEBI" id="CHEBI:58342"/>
        <dbReference type="ChEBI" id="CHEBI:90726"/>
        <dbReference type="EC" id="2.3.1.16"/>
    </reaction>
</comment>
<evidence type="ECO:0000313" key="14">
    <source>
        <dbReference type="Proteomes" id="UP000803884"/>
    </source>
</evidence>
<name>A0AB34KYV1_9PEZI</name>
<accession>A0AB34KYV1</accession>
<dbReference type="NCBIfam" id="TIGR01930">
    <property type="entry name" value="AcCoA-C-Actrans"/>
    <property type="match status" value="1"/>
</dbReference>
<keyword evidence="5" id="KW-0630">Potassium</keyword>
<reference evidence="13 14" key="1">
    <citation type="journal article" date="2020" name="Microbiol. Resour. Announc.">
        <title>Draft Genome Sequence of a Cladosporium Species Isolated from the Mesophotic Ascidian Didemnum maculosum.</title>
        <authorList>
            <person name="Gioti A."/>
            <person name="Siaperas R."/>
            <person name="Nikolaivits E."/>
            <person name="Le Goff G."/>
            <person name="Ouazzani J."/>
            <person name="Kotoulas G."/>
            <person name="Topakas E."/>
        </authorList>
    </citation>
    <scope>NUCLEOTIDE SEQUENCE [LARGE SCALE GENOMIC DNA]</scope>
    <source>
        <strain evidence="13 14">TM138-S3</strain>
    </source>
</reference>
<dbReference type="InterPro" id="IPR020613">
    <property type="entry name" value="Thiolase_CS"/>
</dbReference>
<evidence type="ECO:0000256" key="8">
    <source>
        <dbReference type="ARBA" id="ARBA00047605"/>
    </source>
</evidence>
<organism evidence="13 14">
    <name type="scientific">Cladosporium halotolerans</name>
    <dbReference type="NCBI Taxonomy" id="1052096"/>
    <lineage>
        <taxon>Eukaryota</taxon>
        <taxon>Fungi</taxon>
        <taxon>Dikarya</taxon>
        <taxon>Ascomycota</taxon>
        <taxon>Pezizomycotina</taxon>
        <taxon>Dothideomycetes</taxon>
        <taxon>Dothideomycetidae</taxon>
        <taxon>Cladosporiales</taxon>
        <taxon>Cladosporiaceae</taxon>
        <taxon>Cladosporium</taxon>
    </lineage>
</organism>
<dbReference type="InterPro" id="IPR020615">
    <property type="entry name" value="Thiolase_acyl_enz_int_AS"/>
</dbReference>
<keyword evidence="14" id="KW-1185">Reference proteome</keyword>
<dbReference type="EMBL" id="JAAQHG020000005">
    <property type="protein sequence ID" value="KAL1589091.1"/>
    <property type="molecule type" value="Genomic_DNA"/>
</dbReference>
<dbReference type="Pfam" id="PF02803">
    <property type="entry name" value="Thiolase_C"/>
    <property type="match status" value="1"/>
</dbReference>
<comment type="similarity">
    <text evidence="3 10">Belongs to the thiolase-like superfamily. Thiolase family.</text>
</comment>
<evidence type="ECO:0000259" key="11">
    <source>
        <dbReference type="Pfam" id="PF00108"/>
    </source>
</evidence>
<dbReference type="SUPFAM" id="SSF53901">
    <property type="entry name" value="Thiolase-like"/>
    <property type="match status" value="2"/>
</dbReference>
<dbReference type="InterPro" id="IPR050215">
    <property type="entry name" value="Thiolase-like_sf_Thiolase"/>
</dbReference>
<dbReference type="GO" id="GO:0003988">
    <property type="term" value="F:acetyl-CoA C-acyltransferase activity"/>
    <property type="evidence" value="ECO:0007669"/>
    <property type="project" value="UniProtKB-EC"/>
</dbReference>
<dbReference type="PROSITE" id="PS00099">
    <property type="entry name" value="THIOLASE_3"/>
    <property type="match status" value="1"/>
</dbReference>